<dbReference type="InterPro" id="IPR036322">
    <property type="entry name" value="WD40_repeat_dom_sf"/>
</dbReference>
<dbReference type="GO" id="GO:0042790">
    <property type="term" value="P:nucleolar large rRNA transcription by RNA polymerase I"/>
    <property type="evidence" value="ECO:0007669"/>
    <property type="project" value="TreeGrafter"/>
</dbReference>
<dbReference type="OrthoDB" id="3980871at2759"/>
<sequence length="740" mass="83900">MFPQRKGLGVQLAHGLPGPAIPLLQYDSDEPWVFARQRDGGIPLRPVQDALIQIVPPQFDDDVIVTKLKRRDDPKIVGITREFIDEMQKNEYIIEKHPLIFDPSEGSLLDFHTCIQKRNKTVPVIAFVTNEYKNNLVVQELMEVTEKVTRTGSTETTDAKVKTYTLGTGVSLLFPHSIKQVHISKLLIGSSTHNKNSLAVLTSHSMTLVTFFNFNKYTIETGAEITCDEFGEQIVHVACNPYDISQFAIAGAKGRWAILKNTGKRLKVIHTGHVHNANELSTFKRISWTNDSDKIVFIGRTFLKKIDFETGKSTDIISATHWSQIRDYQMWLSDPKFAFLLTSKELIWCDTSDGIKRVLAWKHNMPSNDPSLKLSFHDSEDDTKIVMLSCLTTPIVLVYEFKLDDDGLPKSVRDPFMLETGTEGKTHDIVLIPSSTSDEEDDDNDDASDKCFTTFQLSQRLELTKCTLSNFEASLPKKELQQPVITNDMSSPDVSQSKTASAICEALFHGSMPHKERMVDDSLILQEYASKFHFDKSEDFQPTSLFNAAPPAENVYSLEEFDSMIEQLLEYCRGNGFDTINMRSLSKILFKEEIESMSELYDKITKIWTDDRVAIREVVRDLCLSLSVVFDTRVEKNALIEEMDMMPTKTRKLVRDWDENYDESDDEFGLSGRSASESEAPMVEEPVIRLTQTQNSQPASQQSQIMRPSQRFGSQKMGSQRLGSQGASQKRKKRKVKGFA</sequence>
<accession>A0A061AT73</accession>
<dbReference type="PhylomeDB" id="A0A061AT73"/>
<evidence type="ECO:0000256" key="1">
    <source>
        <dbReference type="SAM" id="MobiDB-lite"/>
    </source>
</evidence>
<feature type="compositionally biased region" description="Basic residues" evidence="1">
    <location>
        <begin position="729"/>
        <end position="740"/>
    </location>
</feature>
<dbReference type="InterPro" id="IPR048535">
    <property type="entry name" value="RRN6_beta-prop"/>
</dbReference>
<evidence type="ECO:0000259" key="3">
    <source>
        <dbReference type="Pfam" id="PF20640"/>
    </source>
</evidence>
<dbReference type="PANTHER" id="PTHR28221">
    <property type="entry name" value="RNA POLYMERASE I-SPECIFIC TRANSCRIPTION INITIATION FACTOR RRN6"/>
    <property type="match status" value="1"/>
</dbReference>
<gene>
    <name evidence="4" type="ORF">CYFA0S_01e19086g</name>
</gene>
<evidence type="ECO:0000313" key="4">
    <source>
        <dbReference type="EMBL" id="CDR37911.1"/>
    </source>
</evidence>
<reference evidence="4" key="1">
    <citation type="journal article" date="2014" name="Genome Announc.">
        <title>Genome sequence of the yeast Cyberlindnera fabianii (Hansenula fabianii).</title>
        <authorList>
            <person name="Freel K.C."/>
            <person name="Sarilar V."/>
            <person name="Neuveglise C."/>
            <person name="Devillers H."/>
            <person name="Friedrich A."/>
            <person name="Schacherer J."/>
        </authorList>
    </citation>
    <scope>NUCLEOTIDE SEQUENCE</scope>
    <source>
        <strain evidence="4">YJS4271</strain>
    </source>
</reference>
<protein>
    <submittedName>
        <fullName evidence="4">CYFA0S01e19086g1_1</fullName>
    </submittedName>
</protein>
<organism evidence="4">
    <name type="scientific">Cyberlindnera fabianii</name>
    <name type="common">Yeast</name>
    <name type="synonym">Hansenula fabianii</name>
    <dbReference type="NCBI Taxonomy" id="36022"/>
    <lineage>
        <taxon>Eukaryota</taxon>
        <taxon>Fungi</taxon>
        <taxon>Dikarya</taxon>
        <taxon>Ascomycota</taxon>
        <taxon>Saccharomycotina</taxon>
        <taxon>Saccharomycetes</taxon>
        <taxon>Phaffomycetales</taxon>
        <taxon>Phaffomycetaceae</taxon>
        <taxon>Cyberlindnera</taxon>
    </lineage>
</organism>
<dbReference type="InterPro" id="IPR019350">
    <property type="entry name" value="RNA_pol_I-sp_TIF_RRN6-like"/>
</dbReference>
<dbReference type="VEuPathDB" id="FungiDB:BON22_1537"/>
<proteinExistence type="predicted"/>
<dbReference type="EMBL" id="LK052886">
    <property type="protein sequence ID" value="CDR37911.1"/>
    <property type="molecule type" value="Genomic_DNA"/>
</dbReference>
<feature type="domain" description="RRN6 helical bundle" evidence="3">
    <location>
        <begin position="544"/>
        <end position="626"/>
    </location>
</feature>
<dbReference type="Pfam" id="PF10214">
    <property type="entry name" value="Rrn6_beta-prop"/>
    <property type="match status" value="1"/>
</dbReference>
<dbReference type="GO" id="GO:0001179">
    <property type="term" value="F:RNA polymerase I general transcription initiation factor binding"/>
    <property type="evidence" value="ECO:0007669"/>
    <property type="project" value="TreeGrafter"/>
</dbReference>
<feature type="domain" description="RRN6 beta-propeller" evidence="2">
    <location>
        <begin position="102"/>
        <end position="419"/>
    </location>
</feature>
<dbReference type="GO" id="GO:0070860">
    <property type="term" value="C:RNA polymerase I core factor complex"/>
    <property type="evidence" value="ECO:0007669"/>
    <property type="project" value="TreeGrafter"/>
</dbReference>
<dbReference type="GO" id="GO:0001163">
    <property type="term" value="F:RNA polymerase I transcription regulatory region sequence-specific DNA binding"/>
    <property type="evidence" value="ECO:0007669"/>
    <property type="project" value="TreeGrafter"/>
</dbReference>
<evidence type="ECO:0000259" key="2">
    <source>
        <dbReference type="Pfam" id="PF10214"/>
    </source>
</evidence>
<dbReference type="PANTHER" id="PTHR28221:SF2">
    <property type="entry name" value="RNA POLYMERASE I-SPECIFIC TRANSCRIPTION INITIATION FACTOR RRN6"/>
    <property type="match status" value="1"/>
</dbReference>
<name>A0A061AT73_CYBFA</name>
<feature type="region of interest" description="Disordered" evidence="1">
    <location>
        <begin position="664"/>
        <end position="740"/>
    </location>
</feature>
<dbReference type="Pfam" id="PF20640">
    <property type="entry name" value="Rrn6_HB"/>
    <property type="match status" value="1"/>
</dbReference>
<dbReference type="AlphaFoldDB" id="A0A061AT73"/>
<dbReference type="InterPro" id="IPR048537">
    <property type="entry name" value="RRN6_HB"/>
</dbReference>
<dbReference type="SUPFAM" id="SSF50978">
    <property type="entry name" value="WD40 repeat-like"/>
    <property type="match status" value="1"/>
</dbReference>
<feature type="compositionally biased region" description="Polar residues" evidence="1">
    <location>
        <begin position="690"/>
        <end position="728"/>
    </location>
</feature>